<reference evidence="1" key="2">
    <citation type="journal article" date="2024" name="Plant">
        <title>Genomic evolution and insights into agronomic trait innovations of Sesamum species.</title>
        <authorList>
            <person name="Miao H."/>
            <person name="Wang L."/>
            <person name="Qu L."/>
            <person name="Liu H."/>
            <person name="Sun Y."/>
            <person name="Le M."/>
            <person name="Wang Q."/>
            <person name="Wei S."/>
            <person name="Zheng Y."/>
            <person name="Lin W."/>
            <person name="Duan Y."/>
            <person name="Cao H."/>
            <person name="Xiong S."/>
            <person name="Wang X."/>
            <person name="Wei L."/>
            <person name="Li C."/>
            <person name="Ma Q."/>
            <person name="Ju M."/>
            <person name="Zhao R."/>
            <person name="Li G."/>
            <person name="Mu C."/>
            <person name="Tian Q."/>
            <person name="Mei H."/>
            <person name="Zhang T."/>
            <person name="Gao T."/>
            <person name="Zhang H."/>
        </authorList>
    </citation>
    <scope>NUCLEOTIDE SEQUENCE</scope>
    <source>
        <strain evidence="1">G02</strain>
    </source>
</reference>
<gene>
    <name evidence="1" type="ORF">Sradi_0671600</name>
</gene>
<comment type="caution">
    <text evidence="1">The sequence shown here is derived from an EMBL/GenBank/DDBJ whole genome shotgun (WGS) entry which is preliminary data.</text>
</comment>
<accession>A0AAW2VPV1</accession>
<reference evidence="1" key="1">
    <citation type="submission" date="2020-06" db="EMBL/GenBank/DDBJ databases">
        <authorList>
            <person name="Li T."/>
            <person name="Hu X."/>
            <person name="Zhang T."/>
            <person name="Song X."/>
            <person name="Zhang H."/>
            <person name="Dai N."/>
            <person name="Sheng W."/>
            <person name="Hou X."/>
            <person name="Wei L."/>
        </authorList>
    </citation>
    <scope>NUCLEOTIDE SEQUENCE</scope>
    <source>
        <strain evidence="1">G02</strain>
        <tissue evidence="1">Leaf</tissue>
    </source>
</reference>
<name>A0AAW2VPV1_SESRA</name>
<evidence type="ECO:0008006" key="2">
    <source>
        <dbReference type="Google" id="ProtNLM"/>
    </source>
</evidence>
<dbReference type="AlphaFoldDB" id="A0AAW2VPV1"/>
<sequence length="138" mass="16066">MKLGFLGCCWSIIDLDGCFLKTVYQGQLLVAVGIHDRQNGLVDALRELAPGFEHRFCVIHLYENFKAKFKRAYLKQYLWKAATNANKQEFRTDMKKIAKLDPRKSQERETIVEWLSKIPAEHWSRAFFPVKSKCDILG</sequence>
<dbReference type="EMBL" id="JACGWJ010000003">
    <property type="protein sequence ID" value="KAL0430456.1"/>
    <property type="molecule type" value="Genomic_DNA"/>
</dbReference>
<protein>
    <recommendedName>
        <fullName evidence="2">MULE transposase domain-containing protein</fullName>
    </recommendedName>
</protein>
<proteinExistence type="predicted"/>
<dbReference type="PANTHER" id="PTHR31973">
    <property type="entry name" value="POLYPROTEIN, PUTATIVE-RELATED"/>
    <property type="match status" value="1"/>
</dbReference>
<organism evidence="1">
    <name type="scientific">Sesamum radiatum</name>
    <name type="common">Black benniseed</name>
    <dbReference type="NCBI Taxonomy" id="300843"/>
    <lineage>
        <taxon>Eukaryota</taxon>
        <taxon>Viridiplantae</taxon>
        <taxon>Streptophyta</taxon>
        <taxon>Embryophyta</taxon>
        <taxon>Tracheophyta</taxon>
        <taxon>Spermatophyta</taxon>
        <taxon>Magnoliopsida</taxon>
        <taxon>eudicotyledons</taxon>
        <taxon>Gunneridae</taxon>
        <taxon>Pentapetalae</taxon>
        <taxon>asterids</taxon>
        <taxon>lamiids</taxon>
        <taxon>Lamiales</taxon>
        <taxon>Pedaliaceae</taxon>
        <taxon>Sesamum</taxon>
    </lineage>
</organism>
<dbReference type="PANTHER" id="PTHR31973:SF187">
    <property type="entry name" value="MUTATOR TRANSPOSASE MUDRA PROTEIN"/>
    <property type="match status" value="1"/>
</dbReference>
<evidence type="ECO:0000313" key="1">
    <source>
        <dbReference type="EMBL" id="KAL0430456.1"/>
    </source>
</evidence>